<dbReference type="AlphaFoldDB" id="A0A7R9HIX4"/>
<keyword evidence="5" id="KW-0479">Metal-binding</keyword>
<evidence type="ECO:0000313" key="11">
    <source>
        <dbReference type="EMBL" id="CAD7423926.1"/>
    </source>
</evidence>
<keyword evidence="9" id="KW-0408">Iron</keyword>
<dbReference type="Pfam" id="PF02668">
    <property type="entry name" value="TauD"/>
    <property type="match status" value="1"/>
</dbReference>
<protein>
    <recommendedName>
        <fullName evidence="10">TauD/TfdA-like domain-containing protein</fullName>
    </recommendedName>
</protein>
<dbReference type="GO" id="GO:0045329">
    <property type="term" value="P:carnitine biosynthetic process"/>
    <property type="evidence" value="ECO:0007669"/>
    <property type="project" value="UniProtKB-KW"/>
</dbReference>
<evidence type="ECO:0000259" key="10">
    <source>
        <dbReference type="Pfam" id="PF02668"/>
    </source>
</evidence>
<name>A0A7R9HIX4_9NEOP</name>
<sequence>MTIFAACGEDAVPIGVGTFYPACHKYNQSTLALFLQTIIHTIDYRACLAIQYTIARFTTLRDELVHHHTRTLNSQHTNPATNLVSIVSKTQDSILGVTWSDGHESTFSLPWLLERGFTPKAQDVWLNEIYKLPRVPWGSADFHKVLRRFSFSHILESDAHLLEWLEWVVTYGLAIVEGTPNRRDQNRRLAERVAFIKKTHFGEEFEVQAKAGASNLAYLATPLQLHSDLLYYEYQPGFNMLHCLVQAAGGEEGRNQFTDCLRLSQILRETQPDVYKILSTTLVDWSDIGAERGDNWFALHRGPVLCEDHSGQFVRVNYSHQQRDSHFTVPMDQVNCWYEALAVFSQALHHPDNTVFFKTKPGEILTFDNLRMLHGRTGYNNTRSERHLIGVYMDNDMVFSRIRVLREKLRRRPAN</sequence>
<dbReference type="FunFam" id="3.60.130.10:FF:000001">
    <property type="entry name" value="Trimethyllysine dioxygenase, mitochondrial"/>
    <property type="match status" value="1"/>
</dbReference>
<dbReference type="PANTHER" id="PTHR10696:SF33">
    <property type="entry name" value="GAMMA-BUTYROBETAINE DIOXYGENASE"/>
    <property type="match status" value="1"/>
</dbReference>
<dbReference type="SUPFAM" id="SSF51197">
    <property type="entry name" value="Clavaminate synthase-like"/>
    <property type="match status" value="1"/>
</dbReference>
<dbReference type="Gene3D" id="3.60.130.10">
    <property type="entry name" value="Clavaminate synthase-like"/>
    <property type="match status" value="1"/>
</dbReference>
<evidence type="ECO:0000256" key="3">
    <source>
        <dbReference type="ARBA" id="ARBA00005022"/>
    </source>
</evidence>
<evidence type="ECO:0000256" key="4">
    <source>
        <dbReference type="ARBA" id="ARBA00008654"/>
    </source>
</evidence>
<evidence type="ECO:0000256" key="5">
    <source>
        <dbReference type="ARBA" id="ARBA00022723"/>
    </source>
</evidence>
<comment type="cofactor">
    <cofactor evidence="1">
        <name>Fe(2+)</name>
        <dbReference type="ChEBI" id="CHEBI:29033"/>
    </cofactor>
</comment>
<dbReference type="CDD" id="cd00250">
    <property type="entry name" value="CAS_like"/>
    <property type="match status" value="1"/>
</dbReference>
<dbReference type="InterPro" id="IPR050411">
    <property type="entry name" value="AlphaKG_dependent_hydroxylases"/>
</dbReference>
<evidence type="ECO:0000256" key="8">
    <source>
        <dbReference type="ARBA" id="ARBA00023002"/>
    </source>
</evidence>
<organism evidence="11">
    <name type="scientific">Timema monikensis</name>
    <dbReference type="NCBI Taxonomy" id="170555"/>
    <lineage>
        <taxon>Eukaryota</taxon>
        <taxon>Metazoa</taxon>
        <taxon>Ecdysozoa</taxon>
        <taxon>Arthropoda</taxon>
        <taxon>Hexapoda</taxon>
        <taxon>Insecta</taxon>
        <taxon>Pterygota</taxon>
        <taxon>Neoptera</taxon>
        <taxon>Polyneoptera</taxon>
        <taxon>Phasmatodea</taxon>
        <taxon>Timematodea</taxon>
        <taxon>Timematoidea</taxon>
        <taxon>Timematidae</taxon>
        <taxon>Timema</taxon>
    </lineage>
</organism>
<accession>A0A7R9HIX4</accession>
<dbReference type="GO" id="GO:0051213">
    <property type="term" value="F:dioxygenase activity"/>
    <property type="evidence" value="ECO:0007669"/>
    <property type="project" value="UniProtKB-KW"/>
</dbReference>
<comment type="cofactor">
    <cofactor evidence="2">
        <name>L-ascorbate</name>
        <dbReference type="ChEBI" id="CHEBI:38290"/>
    </cofactor>
</comment>
<dbReference type="PANTHER" id="PTHR10696">
    <property type="entry name" value="GAMMA-BUTYROBETAINE HYDROXYLASE-RELATED"/>
    <property type="match status" value="1"/>
</dbReference>
<dbReference type="EMBL" id="OB792732">
    <property type="protein sequence ID" value="CAD7423926.1"/>
    <property type="molecule type" value="Genomic_DNA"/>
</dbReference>
<keyword evidence="7" id="KW-0223">Dioxygenase</keyword>
<dbReference type="GO" id="GO:0046872">
    <property type="term" value="F:metal ion binding"/>
    <property type="evidence" value="ECO:0007669"/>
    <property type="project" value="UniProtKB-KW"/>
</dbReference>
<proteinExistence type="inferred from homology"/>
<evidence type="ECO:0000256" key="2">
    <source>
        <dbReference type="ARBA" id="ARBA00001961"/>
    </source>
</evidence>
<evidence type="ECO:0000256" key="9">
    <source>
        <dbReference type="ARBA" id="ARBA00023004"/>
    </source>
</evidence>
<keyword evidence="8" id="KW-0560">Oxidoreductase</keyword>
<gene>
    <name evidence="11" type="ORF">TMSB3V08_LOCUS894</name>
</gene>
<dbReference type="GO" id="GO:0005739">
    <property type="term" value="C:mitochondrion"/>
    <property type="evidence" value="ECO:0007669"/>
    <property type="project" value="TreeGrafter"/>
</dbReference>
<dbReference type="InterPro" id="IPR042098">
    <property type="entry name" value="TauD-like_sf"/>
</dbReference>
<evidence type="ECO:0000256" key="6">
    <source>
        <dbReference type="ARBA" id="ARBA00022873"/>
    </source>
</evidence>
<comment type="pathway">
    <text evidence="3">Amine and polyamine biosynthesis; carnitine biosynthesis.</text>
</comment>
<reference evidence="11" key="1">
    <citation type="submission" date="2020-11" db="EMBL/GenBank/DDBJ databases">
        <authorList>
            <person name="Tran Van P."/>
        </authorList>
    </citation>
    <scope>NUCLEOTIDE SEQUENCE</scope>
</reference>
<comment type="similarity">
    <text evidence="4">Belongs to the gamma-BBH/TMLD family.</text>
</comment>
<keyword evidence="6" id="KW-0124">Carnitine biosynthesis</keyword>
<feature type="domain" description="TauD/TfdA-like" evidence="10">
    <location>
        <begin position="145"/>
        <end position="392"/>
    </location>
</feature>
<evidence type="ECO:0000256" key="7">
    <source>
        <dbReference type="ARBA" id="ARBA00022964"/>
    </source>
</evidence>
<evidence type="ECO:0000256" key="1">
    <source>
        <dbReference type="ARBA" id="ARBA00001954"/>
    </source>
</evidence>
<dbReference type="InterPro" id="IPR003819">
    <property type="entry name" value="TauD/TfdA-like"/>
</dbReference>